<feature type="region of interest" description="Disordered" evidence="19">
    <location>
        <begin position="232"/>
        <end position="273"/>
    </location>
</feature>
<dbReference type="AlphaFoldDB" id="A0A552WWC4"/>
<feature type="transmembrane region" description="Helical" evidence="17">
    <location>
        <begin position="67"/>
        <end position="84"/>
    </location>
</feature>
<evidence type="ECO:0000256" key="17">
    <source>
        <dbReference type="HAMAP-Rule" id="MF_02241"/>
    </source>
</evidence>
<organism evidence="20 21">
    <name type="scientific">Georgenia yuyongxinii</name>
    <dbReference type="NCBI Taxonomy" id="2589797"/>
    <lineage>
        <taxon>Bacteria</taxon>
        <taxon>Bacillati</taxon>
        <taxon>Actinomycetota</taxon>
        <taxon>Actinomycetes</taxon>
        <taxon>Micrococcales</taxon>
        <taxon>Bogoriellaceae</taxon>
        <taxon>Georgenia</taxon>
    </lineage>
</organism>
<keyword evidence="17" id="KW-0594">Phospholipid biosynthesis</keyword>
<dbReference type="GO" id="GO:0008654">
    <property type="term" value="P:phospholipid biosynthetic process"/>
    <property type="evidence" value="ECO:0007669"/>
    <property type="project" value="UniProtKB-UniRule"/>
</dbReference>
<dbReference type="Gene3D" id="1.20.120.1760">
    <property type="match status" value="1"/>
</dbReference>
<evidence type="ECO:0000256" key="11">
    <source>
        <dbReference type="ARBA" id="ARBA00022989"/>
    </source>
</evidence>
<comment type="subcellular location">
    <subcellularLocation>
        <location evidence="1 17">Cell membrane</location>
        <topology evidence="1 17">Multi-pass membrane protein</topology>
    </subcellularLocation>
</comment>
<feature type="binding site" evidence="17">
    <location>
        <position position="82"/>
    </location>
    <ligand>
        <name>Mg(2+)</name>
        <dbReference type="ChEBI" id="CHEBI:18420"/>
        <label>2</label>
    </ligand>
</feature>
<keyword evidence="17" id="KW-1208">Phospholipid metabolism</keyword>
<dbReference type="UniPathway" id="UPA00220"/>
<comment type="cofactor">
    <cofactor evidence="17">
        <name>Mg(2+)</name>
        <dbReference type="ChEBI" id="CHEBI:18420"/>
    </cofactor>
    <text evidence="17">Contains a di-nuclear catalytic Mg(2+) center.</text>
</comment>
<dbReference type="InterPro" id="IPR048254">
    <property type="entry name" value="CDP_ALCOHOL_P_TRANSF_CS"/>
</dbReference>
<evidence type="ECO:0000256" key="4">
    <source>
        <dbReference type="ARBA" id="ARBA00010441"/>
    </source>
</evidence>
<evidence type="ECO:0000256" key="15">
    <source>
        <dbReference type="ARBA" id="ARBA00033137"/>
    </source>
</evidence>
<evidence type="ECO:0000313" key="21">
    <source>
        <dbReference type="Proteomes" id="UP000318693"/>
    </source>
</evidence>
<evidence type="ECO:0000256" key="1">
    <source>
        <dbReference type="ARBA" id="ARBA00004651"/>
    </source>
</evidence>
<dbReference type="InterPro" id="IPR044268">
    <property type="entry name" value="PIP_synthase_PgsA1"/>
</dbReference>
<evidence type="ECO:0000256" key="13">
    <source>
        <dbReference type="ARBA" id="ARBA00023935"/>
    </source>
</evidence>
<keyword evidence="9 17" id="KW-0479">Metal-binding</keyword>
<comment type="caution">
    <text evidence="20">The sequence shown here is derived from an EMBL/GenBank/DDBJ whole genome shotgun (WGS) entry which is preliminary data.</text>
</comment>
<evidence type="ECO:0000256" key="9">
    <source>
        <dbReference type="ARBA" id="ARBA00022723"/>
    </source>
</evidence>
<sequence length="273" mass="26977">MAAPGRRRPGRHGGAVVLSRNGRGFAAVVFGPAARVLVRLGVSPDVVTVSGTAAVTAAALTLLPADHLAVGALVLGALVVADNLDGQMARMSNRVSRWGAFLDSTMDRIADAAIFCGVLLWALRHLDGALGAWTAGLALACLVLGGVVPYAKARAEGLGMTADVGLAERADRLLVVLVATLLVGLGLPAAVLTAALGLLAVASAVTVVQRMRTVYVQARDDGAAPGLDGVGGALDGFDPAGGGADPAGDSRAPGRREPDGAGSTNGAAGGAAS</sequence>
<feature type="transmembrane region" description="Helical" evidence="17">
    <location>
        <begin position="130"/>
        <end position="151"/>
    </location>
</feature>
<evidence type="ECO:0000256" key="18">
    <source>
        <dbReference type="RuleBase" id="RU003750"/>
    </source>
</evidence>
<comment type="pathway">
    <text evidence="2 17">Phospholipid metabolism; phosphatidylinositol phosphate biosynthesis.</text>
</comment>
<dbReference type="PROSITE" id="PS00379">
    <property type="entry name" value="CDP_ALCOHOL_P_TRANSF"/>
    <property type="match status" value="1"/>
</dbReference>
<reference evidence="20 21" key="1">
    <citation type="submission" date="2019-07" db="EMBL/GenBank/DDBJ databases">
        <title>Georgenia wutianyii sp. nov. and Georgenia *** sp. nov. isolated from plateau pika (Ochotona curzoniae) in the Qinghai-Tibet plateau of China.</title>
        <authorList>
            <person name="Tian Z."/>
        </authorList>
    </citation>
    <scope>NUCLEOTIDE SEQUENCE [LARGE SCALE GENOMIC DNA]</scope>
    <source>
        <strain evidence="20 21">Z446</strain>
    </source>
</reference>
<feature type="transmembrane region" description="Helical" evidence="17">
    <location>
        <begin position="172"/>
        <end position="202"/>
    </location>
</feature>
<evidence type="ECO:0000256" key="2">
    <source>
        <dbReference type="ARBA" id="ARBA00004805"/>
    </source>
</evidence>
<comment type="subunit">
    <text evidence="5 17">Homodimer.</text>
</comment>
<keyword evidence="21" id="KW-1185">Reference proteome</keyword>
<comment type="catalytic activity">
    <reaction evidence="13 17">
        <text>1,2-di-(9Z-octadecenoyl)-sn-glycero-3-cytidine-5'-diphosphate + 1D-myo-inositol 3-phosphate = 1,2-di-(9Z-octadecenoyl)-sn-glycero-3-phospho-(1D-myo-inositol-3-phosphate) + CMP + H(+)</text>
        <dbReference type="Rhea" id="RHEA:61216"/>
        <dbReference type="ChEBI" id="CHEBI:15378"/>
        <dbReference type="ChEBI" id="CHEBI:58401"/>
        <dbReference type="ChEBI" id="CHEBI:60377"/>
        <dbReference type="ChEBI" id="CHEBI:85356"/>
        <dbReference type="ChEBI" id="CHEBI:144472"/>
    </reaction>
</comment>
<feature type="binding site" evidence="17">
    <location>
        <position position="86"/>
    </location>
    <ligand>
        <name>a CDP-1,2-diacyl-sn-glycerol</name>
        <dbReference type="ChEBI" id="CHEBI:58332"/>
    </ligand>
</feature>
<feature type="active site" description="Proton acceptor" evidence="17">
    <location>
        <position position="107"/>
    </location>
</feature>
<keyword evidence="8 17" id="KW-0812">Transmembrane</keyword>
<feature type="compositionally biased region" description="Gly residues" evidence="19">
    <location>
        <begin position="232"/>
        <end position="245"/>
    </location>
</feature>
<dbReference type="HAMAP" id="MF_02241">
    <property type="entry name" value="PIP_synthase"/>
    <property type="match status" value="1"/>
</dbReference>
<comment type="similarity">
    <text evidence="4 17 18">Belongs to the CDP-alcohol phosphatidyltransferase class-I family.</text>
</comment>
<name>A0A552WWC4_9MICO</name>
<feature type="binding site" evidence="17">
    <location>
        <position position="82"/>
    </location>
    <ligand>
        <name>Mg(2+)</name>
        <dbReference type="ChEBI" id="CHEBI:18420"/>
        <label>1</label>
    </ligand>
</feature>
<evidence type="ECO:0000256" key="6">
    <source>
        <dbReference type="ARBA" id="ARBA00022475"/>
    </source>
</evidence>
<evidence type="ECO:0000256" key="3">
    <source>
        <dbReference type="ARBA" id="ARBA00005189"/>
    </source>
</evidence>
<feature type="binding site" evidence="17">
    <location>
        <begin position="45"/>
        <end position="48"/>
    </location>
    <ligand>
        <name>a CDP-1,2-diacyl-sn-glycerol</name>
        <dbReference type="ChEBI" id="CHEBI:58332"/>
    </ligand>
</feature>
<comment type="function">
    <text evidence="17">Catalyzes the conjugation of the 1'-hydroxyl group of D-myo-inositol-3-phosphate (also named L-myo-inositol-1-phosphate) with a lipid tail of cytidine diphosphate diacylglycerol (CDP-DAG), forming phosphatidylinositol phosphate (PIP) and CMP. PIP is a precursor of phosphatidylinositol (PI) which is an essential lipid required for cell wall formation.</text>
</comment>
<evidence type="ECO:0000256" key="8">
    <source>
        <dbReference type="ARBA" id="ARBA00022692"/>
    </source>
</evidence>
<dbReference type="GO" id="GO:0000287">
    <property type="term" value="F:magnesium ion binding"/>
    <property type="evidence" value="ECO:0007669"/>
    <property type="project" value="UniProtKB-UniRule"/>
</dbReference>
<feature type="binding site" evidence="17">
    <location>
        <position position="107"/>
    </location>
    <ligand>
        <name>Mg(2+)</name>
        <dbReference type="ChEBI" id="CHEBI:18420"/>
        <label>2</label>
    </ligand>
</feature>
<evidence type="ECO:0000256" key="12">
    <source>
        <dbReference type="ARBA" id="ARBA00023136"/>
    </source>
</evidence>
<evidence type="ECO:0000256" key="7">
    <source>
        <dbReference type="ARBA" id="ARBA00022679"/>
    </source>
</evidence>
<comment type="caution">
    <text evidence="17">Lacks conserved residue(s) required for the propagation of feature annotation.</text>
</comment>
<proteinExistence type="inferred from homology"/>
<dbReference type="EMBL" id="VJXR01000004">
    <property type="protein sequence ID" value="TRW47094.1"/>
    <property type="molecule type" value="Genomic_DNA"/>
</dbReference>
<evidence type="ECO:0000256" key="16">
    <source>
        <dbReference type="ARBA" id="ARBA00048865"/>
    </source>
</evidence>
<dbReference type="GO" id="GO:0016780">
    <property type="term" value="F:phosphotransferase activity, for other substituted phosphate groups"/>
    <property type="evidence" value="ECO:0007669"/>
    <property type="project" value="UniProtKB-UniRule"/>
</dbReference>
<keyword evidence="11 17" id="KW-1133">Transmembrane helix</keyword>
<feature type="binding site" evidence="17">
    <location>
        <position position="85"/>
    </location>
    <ligand>
        <name>Mg(2+)</name>
        <dbReference type="ChEBI" id="CHEBI:18420"/>
        <label>1</label>
    </ligand>
</feature>
<evidence type="ECO:0000256" key="19">
    <source>
        <dbReference type="SAM" id="MobiDB-lite"/>
    </source>
</evidence>
<keyword evidence="17" id="KW-0444">Lipid biosynthesis</keyword>
<dbReference type="NCBIfam" id="NF045883">
    <property type="entry name" value="PIPSynth"/>
    <property type="match status" value="1"/>
</dbReference>
<dbReference type="GO" id="GO:0005886">
    <property type="term" value="C:plasma membrane"/>
    <property type="evidence" value="ECO:0007669"/>
    <property type="project" value="UniProtKB-SubCell"/>
</dbReference>
<dbReference type="InterPro" id="IPR000462">
    <property type="entry name" value="CDP-OH_P_trans"/>
</dbReference>
<keyword evidence="10 17" id="KW-0460">Magnesium</keyword>
<dbReference type="EC" id="2.7.8.-" evidence="17"/>
<feature type="binding site" evidence="17">
    <location>
        <position position="103"/>
    </location>
    <ligand>
        <name>Mg(2+)</name>
        <dbReference type="ChEBI" id="CHEBI:18420"/>
        <label>2</label>
    </ligand>
</feature>
<protein>
    <recommendedName>
        <fullName evidence="14 17">Phosphatidylinositol phosphate synthase</fullName>
        <shortName evidence="17">PIP synthase</shortName>
        <ecNumber evidence="17">2.7.8.-</ecNumber>
    </recommendedName>
    <alternativeName>
        <fullName evidence="15 17">CDP-diacylglycerol--D-myo-inositol-3-phosphate 3-phosphatidyltransferase</fullName>
    </alternativeName>
</protein>
<gene>
    <name evidence="20" type="ORF">FJ693_02295</name>
</gene>
<dbReference type="InterPro" id="IPR043130">
    <property type="entry name" value="CDP-OH_PTrfase_TM_dom"/>
</dbReference>
<keyword evidence="6 17" id="KW-1003">Cell membrane</keyword>
<feature type="binding site" evidence="17">
    <location>
        <position position="90"/>
    </location>
    <ligand>
        <name>a CDP-1,2-diacyl-sn-glycerol</name>
        <dbReference type="ChEBI" id="CHEBI:58332"/>
    </ligand>
</feature>
<feature type="binding site" evidence="17">
    <location>
        <position position="96"/>
    </location>
    <ligand>
        <name>a CDP-1,2-diacyl-sn-glycerol</name>
        <dbReference type="ChEBI" id="CHEBI:58332"/>
    </ligand>
</feature>
<keyword evidence="7 17" id="KW-0808">Transferase</keyword>
<evidence type="ECO:0000256" key="5">
    <source>
        <dbReference type="ARBA" id="ARBA00011738"/>
    </source>
</evidence>
<accession>A0A552WWC4</accession>
<comment type="pathway">
    <text evidence="3">Lipid metabolism.</text>
</comment>
<dbReference type="Proteomes" id="UP000318693">
    <property type="component" value="Unassembled WGS sequence"/>
</dbReference>
<keyword evidence="17" id="KW-0443">Lipid metabolism</keyword>
<evidence type="ECO:0000313" key="20">
    <source>
        <dbReference type="EMBL" id="TRW47094.1"/>
    </source>
</evidence>
<comment type="catalytic activity">
    <reaction evidence="16 17">
        <text>a CDP-1,2-diacyl-sn-glycerol + 1D-myo-inositol 3-phosphate = a 1,2-diacyl-sn-glycero-3-phospho-(1D-myo-inositol-3-phosphate) + CMP + H(+)</text>
        <dbReference type="Rhea" id="RHEA:60504"/>
        <dbReference type="ChEBI" id="CHEBI:15378"/>
        <dbReference type="ChEBI" id="CHEBI:58088"/>
        <dbReference type="ChEBI" id="CHEBI:58332"/>
        <dbReference type="ChEBI" id="CHEBI:58401"/>
        <dbReference type="ChEBI" id="CHEBI:60377"/>
    </reaction>
</comment>
<keyword evidence="12 17" id="KW-0472">Membrane</keyword>
<feature type="binding site" evidence="17">
    <location>
        <position position="103"/>
    </location>
    <ligand>
        <name>Mg(2+)</name>
        <dbReference type="ChEBI" id="CHEBI:18420"/>
        <label>1</label>
    </ligand>
</feature>
<dbReference type="Pfam" id="PF01066">
    <property type="entry name" value="CDP-OH_P_transf"/>
    <property type="match status" value="1"/>
</dbReference>
<evidence type="ECO:0000256" key="14">
    <source>
        <dbReference type="ARBA" id="ARBA00024082"/>
    </source>
</evidence>
<evidence type="ECO:0000256" key="10">
    <source>
        <dbReference type="ARBA" id="ARBA00022842"/>
    </source>
</evidence>